<comment type="similarity">
    <text evidence="2">Belongs to the mitochondrion-specific ribosomal protein mL49 family.</text>
</comment>
<keyword evidence="5" id="KW-0687">Ribonucleoprotein</keyword>
<evidence type="ECO:0000256" key="1">
    <source>
        <dbReference type="ARBA" id="ARBA00004173"/>
    </source>
</evidence>
<keyword evidence="4" id="KW-0496">Mitochondrion</keyword>
<dbReference type="PANTHER" id="PTHR13477">
    <property type="entry name" value="MITOCHONDRIAL 39S RIBOSOMAL PROTEIN L49"/>
    <property type="match status" value="1"/>
</dbReference>
<dbReference type="GO" id="GO:0006412">
    <property type="term" value="P:translation"/>
    <property type="evidence" value="ECO:0007669"/>
    <property type="project" value="InterPro"/>
</dbReference>
<dbReference type="EMBL" id="JAZDUA010000040">
    <property type="protein sequence ID" value="KAK7871400.1"/>
    <property type="molecule type" value="Genomic_DNA"/>
</dbReference>
<evidence type="ECO:0000313" key="8">
    <source>
        <dbReference type="EMBL" id="KAK7871400.1"/>
    </source>
</evidence>
<dbReference type="Pfam" id="PF05046">
    <property type="entry name" value="Img2"/>
    <property type="match status" value="1"/>
</dbReference>
<gene>
    <name evidence="8" type="ORF">R5R35_006103</name>
</gene>
<keyword evidence="3" id="KW-0689">Ribosomal protein</keyword>
<dbReference type="AlphaFoldDB" id="A0AAN9W035"/>
<name>A0AAN9W035_9ORTH</name>
<evidence type="ECO:0000256" key="7">
    <source>
        <dbReference type="ARBA" id="ARBA00035545"/>
    </source>
</evidence>
<accession>A0AAN9W035</accession>
<evidence type="ECO:0000256" key="3">
    <source>
        <dbReference type="ARBA" id="ARBA00022980"/>
    </source>
</evidence>
<dbReference type="FunFam" id="3.30.780.10:FF:000009">
    <property type="entry name" value="39S ribosomal protein L49, mitochondrial"/>
    <property type="match status" value="1"/>
</dbReference>
<comment type="caution">
    <text evidence="8">The sequence shown here is derived from an EMBL/GenBank/DDBJ whole genome shotgun (WGS) entry which is preliminary data.</text>
</comment>
<evidence type="ECO:0000256" key="6">
    <source>
        <dbReference type="ARBA" id="ARBA00035191"/>
    </source>
</evidence>
<evidence type="ECO:0000256" key="2">
    <source>
        <dbReference type="ARBA" id="ARBA00005677"/>
    </source>
</evidence>
<reference evidence="8 9" key="1">
    <citation type="submission" date="2024-03" db="EMBL/GenBank/DDBJ databases">
        <title>The genome assembly and annotation of the cricket Gryllus longicercus Weissman &amp; Gray.</title>
        <authorList>
            <person name="Szrajer S."/>
            <person name="Gray D."/>
            <person name="Ylla G."/>
        </authorList>
    </citation>
    <scope>NUCLEOTIDE SEQUENCE [LARGE SCALE GENOMIC DNA]</scope>
    <source>
        <strain evidence="8">DAG 2021-001</strain>
        <tissue evidence="8">Whole body minus gut</tissue>
    </source>
</reference>
<evidence type="ECO:0000256" key="5">
    <source>
        <dbReference type="ARBA" id="ARBA00023274"/>
    </source>
</evidence>
<organism evidence="8 9">
    <name type="scientific">Gryllus longicercus</name>
    <dbReference type="NCBI Taxonomy" id="2509291"/>
    <lineage>
        <taxon>Eukaryota</taxon>
        <taxon>Metazoa</taxon>
        <taxon>Ecdysozoa</taxon>
        <taxon>Arthropoda</taxon>
        <taxon>Hexapoda</taxon>
        <taxon>Insecta</taxon>
        <taxon>Pterygota</taxon>
        <taxon>Neoptera</taxon>
        <taxon>Polyneoptera</taxon>
        <taxon>Orthoptera</taxon>
        <taxon>Ensifera</taxon>
        <taxon>Gryllidea</taxon>
        <taxon>Grylloidea</taxon>
        <taxon>Gryllidae</taxon>
        <taxon>Gryllinae</taxon>
        <taxon>Gryllus</taxon>
    </lineage>
</organism>
<dbReference type="GO" id="GO:0005762">
    <property type="term" value="C:mitochondrial large ribosomal subunit"/>
    <property type="evidence" value="ECO:0007669"/>
    <property type="project" value="TreeGrafter"/>
</dbReference>
<dbReference type="Proteomes" id="UP001378592">
    <property type="component" value="Unassembled WGS sequence"/>
</dbReference>
<dbReference type="PANTHER" id="PTHR13477:SF0">
    <property type="entry name" value="LARGE RIBOSOMAL SUBUNIT PROTEIN ML49"/>
    <property type="match status" value="1"/>
</dbReference>
<evidence type="ECO:0000256" key="4">
    <source>
        <dbReference type="ARBA" id="ARBA00023128"/>
    </source>
</evidence>
<evidence type="ECO:0000313" key="9">
    <source>
        <dbReference type="Proteomes" id="UP001378592"/>
    </source>
</evidence>
<dbReference type="InterPro" id="IPR007740">
    <property type="entry name" value="Ribosomal_mL49"/>
</dbReference>
<sequence>MAAFRLAISSGFRINALKPRRITACVPFRVVEHTHPIPVLTVAASHSTIISAADSAKEKSAPAGREYSESQDPEEWKYVERLIPPVVVPEPVPRDSYPSGWIPPTDESLKHPYFIGRSKNHMPSVYLRIGHRGIGKRTFIRKIKGDIWALERDLKEYLVEKTGKIIITQVNEMCGYIVFRGDYVFLCLDWIKSKGF</sequence>
<protein>
    <recommendedName>
        <fullName evidence="6">Large ribosomal subunit protein mL49</fullName>
    </recommendedName>
    <alternativeName>
        <fullName evidence="7">39S ribosomal protein L49, mitochondrial</fullName>
    </alternativeName>
</protein>
<dbReference type="Gene3D" id="3.30.780.10">
    <property type="entry name" value="SUI1-like domain"/>
    <property type="match status" value="1"/>
</dbReference>
<dbReference type="GO" id="GO:0003735">
    <property type="term" value="F:structural constituent of ribosome"/>
    <property type="evidence" value="ECO:0007669"/>
    <property type="project" value="InterPro"/>
</dbReference>
<comment type="subcellular location">
    <subcellularLocation>
        <location evidence="1">Mitochondrion</location>
    </subcellularLocation>
</comment>
<keyword evidence="9" id="KW-1185">Reference proteome</keyword>
<proteinExistence type="inferred from homology"/>